<dbReference type="PANTHER" id="PTHR46825">
    <property type="entry name" value="D-ALANYL-D-ALANINE-CARBOXYPEPTIDASE/ENDOPEPTIDASE AMPH"/>
    <property type="match status" value="1"/>
</dbReference>
<keyword evidence="1" id="KW-0732">Signal</keyword>
<dbReference type="InterPro" id="IPR050491">
    <property type="entry name" value="AmpC-like"/>
</dbReference>
<reference evidence="3" key="1">
    <citation type="submission" date="2020-09" db="EMBL/GenBank/DDBJ databases">
        <authorList>
            <person name="Kikuchi T."/>
        </authorList>
    </citation>
    <scope>NUCLEOTIDE SEQUENCE</scope>
    <source>
        <strain evidence="3">SH1</strain>
    </source>
</reference>
<dbReference type="PANTHER" id="PTHR46825:SF13">
    <property type="entry name" value="BETA-LACTAMASE-RELATED DOMAIN-CONTAINING PROTEIN"/>
    <property type="match status" value="1"/>
</dbReference>
<dbReference type="EMBL" id="CAJFDH010000004">
    <property type="protein sequence ID" value="CAD5218515.1"/>
    <property type="molecule type" value="Genomic_DNA"/>
</dbReference>
<dbReference type="InterPro" id="IPR001466">
    <property type="entry name" value="Beta-lactam-related"/>
</dbReference>
<evidence type="ECO:0000313" key="4">
    <source>
        <dbReference type="Proteomes" id="UP000614601"/>
    </source>
</evidence>
<protein>
    <recommendedName>
        <fullName evidence="2">Beta-lactamase-related domain-containing protein</fullName>
    </recommendedName>
</protein>
<dbReference type="Gene3D" id="3.40.710.10">
    <property type="entry name" value="DD-peptidase/beta-lactamase superfamily"/>
    <property type="match status" value="1"/>
</dbReference>
<organism evidence="3 4">
    <name type="scientific">Bursaphelenchus okinawaensis</name>
    <dbReference type="NCBI Taxonomy" id="465554"/>
    <lineage>
        <taxon>Eukaryota</taxon>
        <taxon>Metazoa</taxon>
        <taxon>Ecdysozoa</taxon>
        <taxon>Nematoda</taxon>
        <taxon>Chromadorea</taxon>
        <taxon>Rhabditida</taxon>
        <taxon>Tylenchina</taxon>
        <taxon>Tylenchomorpha</taxon>
        <taxon>Aphelenchoidea</taxon>
        <taxon>Aphelenchoididae</taxon>
        <taxon>Bursaphelenchus</taxon>
    </lineage>
</organism>
<dbReference type="Pfam" id="PF00144">
    <property type="entry name" value="Beta-lactamase"/>
    <property type="match status" value="1"/>
</dbReference>
<dbReference type="OrthoDB" id="5946976at2759"/>
<comment type="caution">
    <text evidence="3">The sequence shown here is derived from an EMBL/GenBank/DDBJ whole genome shotgun (WGS) entry which is preliminary data.</text>
</comment>
<dbReference type="EMBL" id="CAJFCW020000004">
    <property type="protein sequence ID" value="CAG9110797.1"/>
    <property type="molecule type" value="Genomic_DNA"/>
</dbReference>
<feature type="signal peptide" evidence="1">
    <location>
        <begin position="1"/>
        <end position="18"/>
    </location>
</feature>
<dbReference type="Proteomes" id="UP000783686">
    <property type="component" value="Unassembled WGS sequence"/>
</dbReference>
<evidence type="ECO:0000313" key="3">
    <source>
        <dbReference type="EMBL" id="CAD5218515.1"/>
    </source>
</evidence>
<sequence>MLLFNICCILIMSRLVLAVPISPFNINYNINATIREYDVNEDNKEENQIIFSKIDPQWMITVGRDTYKLALSQHNFPNLKLKSLNSIYDVEDKPLYIAVFDDMDNLDVIGSSMPISLERLEQKMKEKFELGQILIEASANTRPDGTLMITSLWVENPEADSNIYIFDANETNPERFLSPVSLPVSLTGFYHNGKDQYILVTVQPKRRVEMQVTKTKLIFDVEINECLKQDKELASQFYVAQKFNIYMSNDTLKCSAIYWYQHGASHRITYTNNTLLSEHEQLRSNFTRYTSLTPKQVSVANNTMLILWSNVPIWPFPRAIPLLTYDVPIPFQYINGMNMELPTDLLSYLNNRVVSFMQKLEIPGLSIALAKNELLKLAVAFGYSDVVKKVTMTPDDKIRVGSVSKTITSTAIFLLIENGDITLDERVFGFGGILGMDMTDNLTYPRYVDEITVRHLLGHTVGAYGNTPDDPIFKTEQKTATDMIKEVIATNPLKKPPGNDYLYSNFGYAILGKVIEYRSGMSYSEFVNRKIFLPIGLGRQMTMSGGFRSPPDLNVLYYSTPDSPDDPYDLPDQSILEACCGWVLSPQDTVKFLTHIDGLPLKRDLIWPESVYKMGTPTRESNYTYGLGWAVNEKGFNGRAHQGQMPSSLNYLLRTDSGIELAISMNRYPQRYVGEMALSYLVHHIVSLFEGPDLNGIDHFMDNQIVMV</sequence>
<dbReference type="Proteomes" id="UP000614601">
    <property type="component" value="Unassembled WGS sequence"/>
</dbReference>
<feature type="chain" id="PRO_5035595097" description="Beta-lactamase-related domain-containing protein" evidence="1">
    <location>
        <begin position="19"/>
        <end position="708"/>
    </location>
</feature>
<evidence type="ECO:0000259" key="2">
    <source>
        <dbReference type="Pfam" id="PF00144"/>
    </source>
</evidence>
<accession>A0A811KT61</accession>
<feature type="domain" description="Beta-lactamase-related" evidence="2">
    <location>
        <begin position="350"/>
        <end position="669"/>
    </location>
</feature>
<keyword evidence="4" id="KW-1185">Reference proteome</keyword>
<dbReference type="SUPFAM" id="SSF56601">
    <property type="entry name" value="beta-lactamase/transpeptidase-like"/>
    <property type="match status" value="1"/>
</dbReference>
<dbReference type="InterPro" id="IPR012338">
    <property type="entry name" value="Beta-lactam/transpept-like"/>
</dbReference>
<dbReference type="AlphaFoldDB" id="A0A811KT61"/>
<evidence type="ECO:0000256" key="1">
    <source>
        <dbReference type="SAM" id="SignalP"/>
    </source>
</evidence>
<name>A0A811KT61_9BILA</name>
<gene>
    <name evidence="3" type="ORF">BOKJ2_LOCUS7725</name>
</gene>
<proteinExistence type="predicted"/>